<gene>
    <name evidence="1" type="ORF">VPX56_18625</name>
</gene>
<sequence>MSSIIDYREEFFVRLYRCWLIVSILGFNQKGKNILSIKKAAFFDFLVRNPKLFHEFLVKFDRLSNEPPCSEILYSSNIDYGAFQEYQEFLKSVLVLESEGYLEITRAGDDFFIASTNKKFAEAMTPPPTWQINIGLLKPLVSKSLSVLYKGVLSK</sequence>
<dbReference type="Proteomes" id="UP001330482">
    <property type="component" value="Chromosome"/>
</dbReference>
<organism evidence="1 2">
    <name type="scientific">Enterobacter wuhouensis</name>
    <dbReference type="NCBI Taxonomy" id="2529381"/>
    <lineage>
        <taxon>Bacteria</taxon>
        <taxon>Pseudomonadati</taxon>
        <taxon>Pseudomonadota</taxon>
        <taxon>Gammaproteobacteria</taxon>
        <taxon>Enterobacterales</taxon>
        <taxon>Enterobacteriaceae</taxon>
        <taxon>Enterobacter</taxon>
    </lineage>
</organism>
<keyword evidence="2" id="KW-1185">Reference proteome</keyword>
<reference evidence="1 2" key="1">
    <citation type="submission" date="2024-01" db="EMBL/GenBank/DDBJ databases">
        <title>AV1 has a protective and therapeutic effect against plant viruses.</title>
        <authorList>
            <person name="Wang F."/>
        </authorList>
    </citation>
    <scope>NUCLEOTIDE SEQUENCE [LARGE SCALE GENOMIC DNA]</scope>
    <source>
        <strain evidence="1 2">AV1</strain>
    </source>
</reference>
<protein>
    <submittedName>
        <fullName evidence="1">Uncharacterized protein</fullName>
    </submittedName>
</protein>
<dbReference type="EMBL" id="CP142124">
    <property type="protein sequence ID" value="WRW30771.1"/>
    <property type="molecule type" value="Genomic_DNA"/>
</dbReference>
<accession>A0ABZ1DDU5</accession>
<evidence type="ECO:0000313" key="1">
    <source>
        <dbReference type="EMBL" id="WRW30771.1"/>
    </source>
</evidence>
<name>A0ABZ1DDU5_9ENTR</name>
<evidence type="ECO:0000313" key="2">
    <source>
        <dbReference type="Proteomes" id="UP001330482"/>
    </source>
</evidence>
<dbReference type="RefSeq" id="WP_001546987.1">
    <property type="nucleotide sequence ID" value="NZ_CP142124.1"/>
</dbReference>
<proteinExistence type="predicted"/>